<name>A0A2T3QP86_PHODM</name>
<dbReference type="Pfam" id="PF19942">
    <property type="entry name" value="DUF6404"/>
    <property type="match status" value="1"/>
</dbReference>
<protein>
    <submittedName>
        <fullName evidence="1">Uncharacterized protein</fullName>
    </submittedName>
</protein>
<dbReference type="RefSeq" id="WP_036763731.1">
    <property type="nucleotide sequence ID" value="NZ_CP018297.1"/>
</dbReference>
<dbReference type="OrthoDB" id="5878290at2"/>
<accession>A0A2T3QP86</accession>
<dbReference type="EMBL" id="UATL01000001">
    <property type="protein sequence ID" value="SPY28376.1"/>
    <property type="molecule type" value="Genomic_DNA"/>
</dbReference>
<evidence type="ECO:0000313" key="1">
    <source>
        <dbReference type="EMBL" id="SPY28376.1"/>
    </source>
</evidence>
<reference evidence="1 2" key="1">
    <citation type="submission" date="2018-06" db="EMBL/GenBank/DDBJ databases">
        <authorList>
            <consortium name="Pathogen Informatics"/>
            <person name="Doyle S."/>
        </authorList>
    </citation>
    <scope>NUCLEOTIDE SEQUENCE [LARGE SCALE GENOMIC DNA]</scope>
    <source>
        <strain evidence="1 2">NCTC11647</strain>
    </source>
</reference>
<dbReference type="AlphaFoldDB" id="A0A2T3QP86"/>
<evidence type="ECO:0000313" key="2">
    <source>
        <dbReference type="Proteomes" id="UP000251647"/>
    </source>
</evidence>
<dbReference type="Proteomes" id="UP000251647">
    <property type="component" value="Unassembled WGS sequence"/>
</dbReference>
<dbReference type="InterPro" id="IPR045644">
    <property type="entry name" value="DUF6404"/>
</dbReference>
<organism evidence="1 2">
    <name type="scientific">Photobacterium damselae</name>
    <dbReference type="NCBI Taxonomy" id="38293"/>
    <lineage>
        <taxon>Bacteria</taxon>
        <taxon>Pseudomonadati</taxon>
        <taxon>Pseudomonadota</taxon>
        <taxon>Gammaproteobacteria</taxon>
        <taxon>Vibrionales</taxon>
        <taxon>Vibrionaceae</taxon>
        <taxon>Photobacterium</taxon>
    </lineage>
</organism>
<gene>
    <name evidence="1" type="ORF">NCTC11647_01465</name>
</gene>
<sequence length="121" mass="14764">MEKQEFINLYLQRKGVPQRLISPYFRLWSRISGKRRRPCLFEHPFKLFIYEFVGQGAVFYCFMWLFIWQYNAPDQYQLLGALVFALTMALWISFSAYSMRRKLNIITWEQWLDENGFDNPK</sequence>
<proteinExistence type="predicted"/>